<evidence type="ECO:0000313" key="4">
    <source>
        <dbReference type="Proteomes" id="UP000001401"/>
    </source>
</evidence>
<dbReference type="Pfam" id="PF13649">
    <property type="entry name" value="Methyltransf_25"/>
    <property type="match status" value="1"/>
</dbReference>
<dbReference type="eggNOG" id="COG2226">
    <property type="taxonomic scope" value="Bacteria"/>
</dbReference>
<feature type="domain" description="Methyltransferase" evidence="2">
    <location>
        <begin position="35"/>
        <end position="132"/>
    </location>
</feature>
<gene>
    <name evidence="3" type="ordered locus">Bcell_2309</name>
</gene>
<dbReference type="Gene3D" id="2.20.25.110">
    <property type="entry name" value="S-adenosyl-L-methionine-dependent methyltransferases"/>
    <property type="match status" value="1"/>
</dbReference>
<dbReference type="EMBL" id="CP002394">
    <property type="protein sequence ID" value="ADU30569.1"/>
    <property type="molecule type" value="Genomic_DNA"/>
</dbReference>
<dbReference type="OrthoDB" id="9791837at2"/>
<keyword evidence="4" id="KW-1185">Reference proteome</keyword>
<keyword evidence="1 3" id="KW-0808">Transferase</keyword>
<evidence type="ECO:0000259" key="2">
    <source>
        <dbReference type="Pfam" id="PF13649"/>
    </source>
</evidence>
<dbReference type="AlphaFoldDB" id="E6TR57"/>
<dbReference type="GO" id="GO:0032259">
    <property type="term" value="P:methylation"/>
    <property type="evidence" value="ECO:0007669"/>
    <property type="project" value="UniProtKB-KW"/>
</dbReference>
<dbReference type="KEGG" id="bco:Bcell_2309"/>
<evidence type="ECO:0000256" key="1">
    <source>
        <dbReference type="ARBA" id="ARBA00022679"/>
    </source>
</evidence>
<protein>
    <submittedName>
        <fullName evidence="3">Methyltransferase type 11</fullName>
    </submittedName>
</protein>
<dbReference type="InterPro" id="IPR029063">
    <property type="entry name" value="SAM-dependent_MTases_sf"/>
</dbReference>
<dbReference type="PANTHER" id="PTHR43861">
    <property type="entry name" value="TRANS-ACONITATE 2-METHYLTRANSFERASE-RELATED"/>
    <property type="match status" value="1"/>
</dbReference>
<sequence>MSFYHILSKYYDVIFPINPVQTSFVKSHLKDNTTILDIAAGSGNLAIELAQQGHHVTAIDLDPRMIDTINHKKNELGISLSTHVMDMRKIDSLNTQPYDTVVCVGNSLVHLNSIAEIKNCLKKAYLSLQESGSLIIQIVNFDRVVQEETTKLPLIERKENGITFKRTYQHENGRIIFHGELTVEMENKKEVFNNSVDLYPLTSRELMDVLEDCHFKNIECFGSYKGEKHTLTSPAIIVVAKK</sequence>
<evidence type="ECO:0000313" key="3">
    <source>
        <dbReference type="EMBL" id="ADU30569.1"/>
    </source>
</evidence>
<dbReference type="Proteomes" id="UP000001401">
    <property type="component" value="Chromosome"/>
</dbReference>
<dbReference type="Gene3D" id="3.40.50.150">
    <property type="entry name" value="Vaccinia Virus protein VP39"/>
    <property type="match status" value="1"/>
</dbReference>
<dbReference type="GO" id="GO:0008168">
    <property type="term" value="F:methyltransferase activity"/>
    <property type="evidence" value="ECO:0007669"/>
    <property type="project" value="UniProtKB-KW"/>
</dbReference>
<dbReference type="PANTHER" id="PTHR43861:SF3">
    <property type="entry name" value="PUTATIVE (AFU_ORTHOLOGUE AFUA_2G14390)-RELATED"/>
    <property type="match status" value="1"/>
</dbReference>
<dbReference type="STRING" id="649639.Bcell_2309"/>
<accession>E6TR57</accession>
<dbReference type="CDD" id="cd02440">
    <property type="entry name" value="AdoMet_MTases"/>
    <property type="match status" value="1"/>
</dbReference>
<reference evidence="3" key="1">
    <citation type="submission" date="2010-12" db="EMBL/GenBank/DDBJ databases">
        <title>Complete sequence of Bacillus cellulosilyticus DSM 2522.</title>
        <authorList>
            <consortium name="US DOE Joint Genome Institute"/>
            <person name="Lucas S."/>
            <person name="Copeland A."/>
            <person name="Lapidus A."/>
            <person name="Cheng J.-F."/>
            <person name="Bruce D."/>
            <person name="Goodwin L."/>
            <person name="Pitluck S."/>
            <person name="Chertkov O."/>
            <person name="Detter J.C."/>
            <person name="Han C."/>
            <person name="Tapia R."/>
            <person name="Land M."/>
            <person name="Hauser L."/>
            <person name="Jeffries C."/>
            <person name="Kyrpides N."/>
            <person name="Ivanova N."/>
            <person name="Mikhailova N."/>
            <person name="Brumm P."/>
            <person name="Mead D."/>
            <person name="Woyke T."/>
        </authorList>
    </citation>
    <scope>NUCLEOTIDE SEQUENCE [LARGE SCALE GENOMIC DNA]</scope>
    <source>
        <strain evidence="3">DSM 2522</strain>
    </source>
</reference>
<keyword evidence="3" id="KW-0489">Methyltransferase</keyword>
<organism evidence="3 4">
    <name type="scientific">Evansella cellulosilytica (strain ATCC 21833 / DSM 2522 / FERM P-1141 / JCM 9156 / N-4)</name>
    <name type="common">Bacillus cellulosilyticus</name>
    <dbReference type="NCBI Taxonomy" id="649639"/>
    <lineage>
        <taxon>Bacteria</taxon>
        <taxon>Bacillati</taxon>
        <taxon>Bacillota</taxon>
        <taxon>Bacilli</taxon>
        <taxon>Bacillales</taxon>
        <taxon>Bacillaceae</taxon>
        <taxon>Evansella</taxon>
    </lineage>
</organism>
<dbReference type="HOGENOM" id="CLU_069129_8_2_9"/>
<dbReference type="InterPro" id="IPR041698">
    <property type="entry name" value="Methyltransf_25"/>
</dbReference>
<dbReference type="SUPFAM" id="SSF53335">
    <property type="entry name" value="S-adenosyl-L-methionine-dependent methyltransferases"/>
    <property type="match status" value="1"/>
</dbReference>
<name>E6TR57_EVAC2</name>
<dbReference type="RefSeq" id="WP_013488904.1">
    <property type="nucleotide sequence ID" value="NC_014829.1"/>
</dbReference>
<proteinExistence type="predicted"/>